<dbReference type="InterPro" id="IPR011993">
    <property type="entry name" value="PH-like_dom_sf"/>
</dbReference>
<evidence type="ECO:0000313" key="1">
    <source>
        <dbReference type="EMBL" id="CAD9579552.1"/>
    </source>
</evidence>
<dbReference type="AlphaFoldDB" id="A0A7S2KKW0"/>
<evidence type="ECO:0008006" key="2">
    <source>
        <dbReference type="Google" id="ProtNLM"/>
    </source>
</evidence>
<accession>A0A7S2KKW0</accession>
<gene>
    <name evidence="1" type="ORF">BIGN1055_LOCUS867</name>
</gene>
<proteinExistence type="predicted"/>
<dbReference type="SUPFAM" id="SSF50729">
    <property type="entry name" value="PH domain-like"/>
    <property type="match status" value="1"/>
</dbReference>
<dbReference type="Gene3D" id="2.30.29.30">
    <property type="entry name" value="Pleckstrin-homology domain (PH domain)/Phosphotyrosine-binding domain (PTB)"/>
    <property type="match status" value="1"/>
</dbReference>
<organism evidence="1">
    <name type="scientific">Bigelowiella natans</name>
    <name type="common">Pedinomonas minutissima</name>
    <name type="synonym">Chlorarachnion sp. (strain CCMP621)</name>
    <dbReference type="NCBI Taxonomy" id="227086"/>
    <lineage>
        <taxon>Eukaryota</taxon>
        <taxon>Sar</taxon>
        <taxon>Rhizaria</taxon>
        <taxon>Cercozoa</taxon>
        <taxon>Chlorarachniophyceae</taxon>
        <taxon>Bigelowiella</taxon>
    </lineage>
</organism>
<protein>
    <recommendedName>
        <fullName evidence="2">PH domain-containing protein</fullName>
    </recommendedName>
</protein>
<sequence length="265" mass="28346">MNSNDDDDANINAFCHAANTPGFTGFNGGNGGLNTSAHAAPSPSPRRNTKRFVKSLFGLASSSSDAKTNEAIETMGYQFGIQPANSQRRYILGVKTDEEEGLEWLQTLGAQVTRLEKKIVASHTASTMEGYLYLLRTPDSGSTSTSNGSSRRMSSTIEAIGSGGPLQWARFYFILKGKSFEYHQTLEANQGEPLCAIMLESGRSSVQLLATDDYDRANCFKVSGVAATTRGEIKGAGEINAELICAANNYDEVEAWASAILSAAS</sequence>
<reference evidence="1" key="1">
    <citation type="submission" date="2021-01" db="EMBL/GenBank/DDBJ databases">
        <authorList>
            <person name="Corre E."/>
            <person name="Pelletier E."/>
            <person name="Niang G."/>
            <person name="Scheremetjew M."/>
            <person name="Finn R."/>
            <person name="Kale V."/>
            <person name="Holt S."/>
            <person name="Cochrane G."/>
            <person name="Meng A."/>
            <person name="Brown T."/>
            <person name="Cohen L."/>
        </authorList>
    </citation>
    <scope>NUCLEOTIDE SEQUENCE</scope>
    <source>
        <strain evidence="1">CCMP1258.1</strain>
    </source>
</reference>
<dbReference type="EMBL" id="HBHA01001355">
    <property type="protein sequence ID" value="CAD9579552.1"/>
    <property type="molecule type" value="Transcribed_RNA"/>
</dbReference>
<name>A0A7S2KKW0_BIGNA</name>